<dbReference type="InterPro" id="IPR015943">
    <property type="entry name" value="WD40/YVTN_repeat-like_dom_sf"/>
</dbReference>
<dbReference type="CDD" id="cd01949">
    <property type="entry name" value="GGDEF"/>
    <property type="match status" value="1"/>
</dbReference>
<dbReference type="EMBL" id="JALNMH010000002">
    <property type="protein sequence ID" value="MCK7592750.1"/>
    <property type="molecule type" value="Genomic_DNA"/>
</dbReference>
<dbReference type="Pfam" id="PF00990">
    <property type="entry name" value="GGDEF"/>
    <property type="match status" value="1"/>
</dbReference>
<dbReference type="Pfam" id="PF07494">
    <property type="entry name" value="Reg_prop"/>
    <property type="match status" value="2"/>
</dbReference>
<keyword evidence="3" id="KW-0175">Coiled coil</keyword>
<feature type="signal peptide" evidence="6">
    <location>
        <begin position="1"/>
        <end position="25"/>
    </location>
</feature>
<keyword evidence="9" id="KW-1185">Reference proteome</keyword>
<keyword evidence="5" id="KW-0812">Transmembrane</keyword>
<keyword evidence="5" id="KW-1133">Transmembrane helix</keyword>
<dbReference type="InterPro" id="IPR011110">
    <property type="entry name" value="Reg_prop"/>
</dbReference>
<evidence type="ECO:0000256" key="2">
    <source>
        <dbReference type="ARBA" id="ARBA00034247"/>
    </source>
</evidence>
<dbReference type="GO" id="GO:0052621">
    <property type="term" value="F:diguanylate cyclase activity"/>
    <property type="evidence" value="ECO:0007669"/>
    <property type="project" value="UniProtKB-EC"/>
</dbReference>
<name>A0ABT0GDX1_9GAMM</name>
<keyword evidence="8" id="KW-0548">Nucleotidyltransferase</keyword>
<feature type="region of interest" description="Disordered" evidence="4">
    <location>
        <begin position="1050"/>
        <end position="1076"/>
    </location>
</feature>
<keyword evidence="5" id="KW-0472">Membrane</keyword>
<organism evidence="8 9">
    <name type="scientific">Pseudomarimonas salicorniae</name>
    <dbReference type="NCBI Taxonomy" id="2933270"/>
    <lineage>
        <taxon>Bacteria</taxon>
        <taxon>Pseudomonadati</taxon>
        <taxon>Pseudomonadota</taxon>
        <taxon>Gammaproteobacteria</taxon>
        <taxon>Lysobacterales</taxon>
        <taxon>Lysobacteraceae</taxon>
        <taxon>Pseudomarimonas</taxon>
    </lineage>
</organism>
<evidence type="ECO:0000313" key="8">
    <source>
        <dbReference type="EMBL" id="MCK7592750.1"/>
    </source>
</evidence>
<dbReference type="RefSeq" id="WP_248205104.1">
    <property type="nucleotide sequence ID" value="NZ_JALNMH010000002.1"/>
</dbReference>
<evidence type="ECO:0000313" key="9">
    <source>
        <dbReference type="Proteomes" id="UP001431449"/>
    </source>
</evidence>
<dbReference type="InterPro" id="IPR029787">
    <property type="entry name" value="Nucleotide_cyclase"/>
</dbReference>
<dbReference type="SUPFAM" id="SSF55073">
    <property type="entry name" value="Nucleotide cyclase"/>
    <property type="match status" value="1"/>
</dbReference>
<dbReference type="NCBIfam" id="TIGR00254">
    <property type="entry name" value="GGDEF"/>
    <property type="match status" value="1"/>
</dbReference>
<evidence type="ECO:0000259" key="7">
    <source>
        <dbReference type="PROSITE" id="PS50887"/>
    </source>
</evidence>
<evidence type="ECO:0000256" key="3">
    <source>
        <dbReference type="SAM" id="Coils"/>
    </source>
</evidence>
<dbReference type="Gene3D" id="2.130.10.10">
    <property type="entry name" value="YVTN repeat-like/Quinoprotein amine dehydrogenase"/>
    <property type="match status" value="3"/>
</dbReference>
<keyword evidence="6" id="KW-0732">Signal</keyword>
<evidence type="ECO:0000256" key="4">
    <source>
        <dbReference type="SAM" id="MobiDB-lite"/>
    </source>
</evidence>
<dbReference type="Gene3D" id="3.30.70.270">
    <property type="match status" value="1"/>
</dbReference>
<dbReference type="PANTHER" id="PTHR45138">
    <property type="entry name" value="REGULATORY COMPONENTS OF SENSORY TRANSDUCTION SYSTEM"/>
    <property type="match status" value="1"/>
</dbReference>
<dbReference type="Gene3D" id="2.60.40.10">
    <property type="entry name" value="Immunoglobulins"/>
    <property type="match status" value="1"/>
</dbReference>
<evidence type="ECO:0000256" key="5">
    <source>
        <dbReference type="SAM" id="Phobius"/>
    </source>
</evidence>
<feature type="domain" description="GGDEF" evidence="7">
    <location>
        <begin position="871"/>
        <end position="1010"/>
    </location>
</feature>
<dbReference type="SMART" id="SM00267">
    <property type="entry name" value="GGDEF"/>
    <property type="match status" value="1"/>
</dbReference>
<dbReference type="EC" id="2.7.7.65" evidence="1"/>
<accession>A0ABT0GDX1</accession>
<protein>
    <recommendedName>
        <fullName evidence="1">diguanylate cyclase</fullName>
        <ecNumber evidence="1">2.7.7.65</ecNumber>
    </recommendedName>
</protein>
<dbReference type="InterPro" id="IPR050469">
    <property type="entry name" value="Diguanylate_Cyclase"/>
</dbReference>
<feature type="transmembrane region" description="Helical" evidence="5">
    <location>
        <begin position="769"/>
        <end position="786"/>
    </location>
</feature>
<evidence type="ECO:0000256" key="6">
    <source>
        <dbReference type="SAM" id="SignalP"/>
    </source>
</evidence>
<dbReference type="PANTHER" id="PTHR45138:SF9">
    <property type="entry name" value="DIGUANYLATE CYCLASE DGCM-RELATED"/>
    <property type="match status" value="1"/>
</dbReference>
<comment type="caution">
    <text evidence="8">The sequence shown here is derived from an EMBL/GenBank/DDBJ whole genome shotgun (WGS) entry which is preliminary data.</text>
</comment>
<dbReference type="InterPro" id="IPR000160">
    <property type="entry name" value="GGDEF_dom"/>
</dbReference>
<dbReference type="Pfam" id="PF07495">
    <property type="entry name" value="Y_Y_Y"/>
    <property type="match status" value="1"/>
</dbReference>
<sequence length="1076" mass="117808">MSRWLRALARLFLLFAIPCCAPASAEPPRFTSVAPQQIPSGVISSLTEDSRGFLWLGTPAGLVRYDGYRFRTHGDHWSLPGSEAALFVRSLLAEPEGGRLWVGTDFAGLLRYDPMLGRLRRVPLTHAHAPLSINALALESDGTLWAGSDGEGLFRREADGGVHRFEAGPASGLLDDRIDSLLLDHRGSLWVGSWSGLLRFDKAGGRFETVTLEAGRGEPRISALYEDNGGRIWIGTRQGALYRWDAQRGVERLGEAGRASPAVVFTFLQTDEDTLWVGRGDGIEIRSLDSGAVRAKLRHRPDVEHGLAGNEVRALIRDRGGLIWVAGYGGGLQRHNPHNAAFRVHDRHSRLGRLLGDPNIRAIASLRDGRFLLGSQDRGVALVAADLAPIDLLRDASGRPLFDGTRISGLAEDADSSWWIGGDAGLYRLREGSQALETVDLGARRIRRLGPAADGGVWVATEAGLLRARAGETMATALPVADGPALDRDVNAMAYDEAGTLWIGGDQGLLRLPATAQQAGWVPVQHALRRDNHDVLGLLVDAEGALWFDTPRGLFRRTGDAEGGGQVKAVGIELGAPPRPFGANLLADSRGRIWTQHHMLDPDAGRLVALGPADGVDIGSAWFRAYARGRDGSLLFGGSRGLLHVEPDRYRLPDYDAPLVISELLLDGEPLPVPEDRALAMSPGQRRLSVEFAALDYSAPEQLRYRHRISGESPQWQETDAAYRRVILANLDPGSYQLEVEASDRHGRWTAQRIVLSVEVIPAWWQRRMVHALAAALVLAVGLLLLNRRNRRQRLREAQLELRVEERTRELQALSARLKEKSDALEQASLTDPLTGLRNRRFFAEHIDEDVMRSRRRHRAALDRGEAPRNADLVFFLVDLDHFKQVNDEHGHAAGDAVLIQMRERLQACFRDIDHLVRWGGEEFLVVSRDSDRQRAAELAGRAVRAVADFAFELPGPRRLRCTCSVGYAALPLQPAHPERHGWAEAVELADLALYAVKHAGRNGWVGIEATGDAPLSEALPREAAGLIARGVLRLRSSIAEPALREALETLVPSPGLDREPEGRADGGAGVDTPPS</sequence>
<feature type="coiled-coil region" evidence="3">
    <location>
        <begin position="788"/>
        <end position="831"/>
    </location>
</feature>
<gene>
    <name evidence="8" type="ORF">M0G41_03600</name>
</gene>
<feature type="chain" id="PRO_5045287007" description="diguanylate cyclase" evidence="6">
    <location>
        <begin position="26"/>
        <end position="1076"/>
    </location>
</feature>
<reference evidence="8" key="1">
    <citation type="submission" date="2022-04" db="EMBL/GenBank/DDBJ databases">
        <title>Lysobacter sp. CAU 1642 isolated from sea sand.</title>
        <authorList>
            <person name="Kim W."/>
        </authorList>
    </citation>
    <scope>NUCLEOTIDE SEQUENCE</scope>
    <source>
        <strain evidence="8">CAU 1642</strain>
    </source>
</reference>
<dbReference type="InterPro" id="IPR013783">
    <property type="entry name" value="Ig-like_fold"/>
</dbReference>
<dbReference type="InterPro" id="IPR011123">
    <property type="entry name" value="Y_Y_Y"/>
</dbReference>
<keyword evidence="8" id="KW-0808">Transferase</keyword>
<dbReference type="SUPFAM" id="SSF63829">
    <property type="entry name" value="Calcium-dependent phosphotriesterase"/>
    <property type="match status" value="3"/>
</dbReference>
<comment type="catalytic activity">
    <reaction evidence="2">
        <text>2 GTP = 3',3'-c-di-GMP + 2 diphosphate</text>
        <dbReference type="Rhea" id="RHEA:24898"/>
        <dbReference type="ChEBI" id="CHEBI:33019"/>
        <dbReference type="ChEBI" id="CHEBI:37565"/>
        <dbReference type="ChEBI" id="CHEBI:58805"/>
        <dbReference type="EC" id="2.7.7.65"/>
    </reaction>
</comment>
<dbReference type="InterPro" id="IPR043128">
    <property type="entry name" value="Rev_trsase/Diguanyl_cyclase"/>
</dbReference>
<dbReference type="Proteomes" id="UP001431449">
    <property type="component" value="Unassembled WGS sequence"/>
</dbReference>
<proteinExistence type="predicted"/>
<dbReference type="PROSITE" id="PS50887">
    <property type="entry name" value="GGDEF"/>
    <property type="match status" value="1"/>
</dbReference>
<evidence type="ECO:0000256" key="1">
    <source>
        <dbReference type="ARBA" id="ARBA00012528"/>
    </source>
</evidence>